<dbReference type="Proteomes" id="UP001580391">
    <property type="component" value="Unassembled WGS sequence"/>
</dbReference>
<keyword evidence="2" id="KW-1185">Reference proteome</keyword>
<evidence type="ECO:0000313" key="2">
    <source>
        <dbReference type="Proteomes" id="UP001580391"/>
    </source>
</evidence>
<evidence type="ECO:0000313" key="1">
    <source>
        <dbReference type="EMBL" id="MFB5736921.1"/>
    </source>
</evidence>
<gene>
    <name evidence="1" type="ORF">ACE5IX_10410</name>
</gene>
<name>A0ABV5BNN5_9LEPT</name>
<dbReference type="RefSeq" id="WP_167884067.1">
    <property type="nucleotide sequence ID" value="NZ_RQGB01000033.1"/>
</dbReference>
<reference evidence="1 2" key="1">
    <citation type="submission" date="2024-09" db="EMBL/GenBank/DDBJ databases">
        <title>Taxonomic and Genotyping Characterization of Leptospira Strains isolated from Multiple Sources in Colombia highlights the importance of intermediate species.</title>
        <authorList>
            <person name="Torres Higuera L."/>
            <person name="Rojas Tapias D."/>
            <person name="Jimenez Velasquez S."/>
            <person name="Renjifo Ibanez C."/>
        </authorList>
    </citation>
    <scope>NUCLEOTIDE SEQUENCE [LARGE SCALE GENOMIC DNA]</scope>
    <source>
        <strain evidence="1 2">Lep080</strain>
    </source>
</reference>
<dbReference type="EMBL" id="JBHILJ010000005">
    <property type="protein sequence ID" value="MFB5736921.1"/>
    <property type="molecule type" value="Genomic_DNA"/>
</dbReference>
<accession>A0ABV5BNN5</accession>
<organism evidence="1 2">
    <name type="scientific">Leptospira wolffii</name>
    <dbReference type="NCBI Taxonomy" id="409998"/>
    <lineage>
        <taxon>Bacteria</taxon>
        <taxon>Pseudomonadati</taxon>
        <taxon>Spirochaetota</taxon>
        <taxon>Spirochaetia</taxon>
        <taxon>Leptospirales</taxon>
        <taxon>Leptospiraceae</taxon>
        <taxon>Leptospira</taxon>
    </lineage>
</organism>
<proteinExistence type="predicted"/>
<sequence length="49" mass="5316">MRSIVKVALSTLGAMLLTNYFFQRAMDANTSFRLNGSLAGASISISRSF</sequence>
<protein>
    <submittedName>
        <fullName evidence="1">Uncharacterized protein</fullName>
    </submittedName>
</protein>
<comment type="caution">
    <text evidence="1">The sequence shown here is derived from an EMBL/GenBank/DDBJ whole genome shotgun (WGS) entry which is preliminary data.</text>
</comment>